<dbReference type="GO" id="GO:0017025">
    <property type="term" value="F:TBP-class protein binding"/>
    <property type="evidence" value="ECO:0007669"/>
    <property type="project" value="InterPro"/>
</dbReference>
<dbReference type="GeneID" id="19236788"/>
<evidence type="ECO:0000256" key="1">
    <source>
        <dbReference type="ARBA" id="ARBA00004123"/>
    </source>
</evidence>
<feature type="region of interest" description="Disordered" evidence="3">
    <location>
        <begin position="1041"/>
        <end position="1081"/>
    </location>
</feature>
<dbReference type="InterPro" id="IPR040240">
    <property type="entry name" value="TAF1"/>
</dbReference>
<protein>
    <recommendedName>
        <fullName evidence="4">Transcription initiation factor TFIID subunit 1 histone acetyltransferase domain-containing protein</fullName>
    </recommendedName>
</protein>
<proteinExistence type="predicted"/>
<evidence type="ECO:0000259" key="4">
    <source>
        <dbReference type="Pfam" id="PF12157"/>
    </source>
</evidence>
<dbReference type="eggNOG" id="KOG0008">
    <property type="taxonomic scope" value="Eukaryota"/>
</dbReference>
<accession>U1GI73</accession>
<feature type="region of interest" description="Disordered" evidence="3">
    <location>
        <begin position="45"/>
        <end position="184"/>
    </location>
</feature>
<dbReference type="Proteomes" id="UP000019373">
    <property type="component" value="Unassembled WGS sequence"/>
</dbReference>
<comment type="subcellular location">
    <subcellularLocation>
        <location evidence="1">Nucleus</location>
    </subcellularLocation>
</comment>
<organism evidence="5 6">
    <name type="scientific">Endocarpon pusillum (strain Z07020 / HMAS-L-300199)</name>
    <name type="common">Lichen-forming fungus</name>
    <dbReference type="NCBI Taxonomy" id="1263415"/>
    <lineage>
        <taxon>Eukaryota</taxon>
        <taxon>Fungi</taxon>
        <taxon>Dikarya</taxon>
        <taxon>Ascomycota</taxon>
        <taxon>Pezizomycotina</taxon>
        <taxon>Eurotiomycetes</taxon>
        <taxon>Chaetothyriomycetidae</taxon>
        <taxon>Verrucariales</taxon>
        <taxon>Verrucariaceae</taxon>
        <taxon>Endocarpon</taxon>
    </lineage>
</organism>
<feature type="domain" description="Transcription initiation factor TFIID subunit 1 histone acetyltransferase" evidence="4">
    <location>
        <begin position="450"/>
        <end position="897"/>
    </location>
</feature>
<dbReference type="GO" id="GO:0051123">
    <property type="term" value="P:RNA polymerase II preinitiation complex assembly"/>
    <property type="evidence" value="ECO:0007669"/>
    <property type="project" value="TreeGrafter"/>
</dbReference>
<dbReference type="GO" id="GO:0004402">
    <property type="term" value="F:histone acetyltransferase activity"/>
    <property type="evidence" value="ECO:0007669"/>
    <property type="project" value="InterPro"/>
</dbReference>
<feature type="compositionally biased region" description="Low complexity" evidence="3">
    <location>
        <begin position="1051"/>
        <end position="1069"/>
    </location>
</feature>
<feature type="compositionally biased region" description="Polar residues" evidence="3">
    <location>
        <begin position="947"/>
        <end position="961"/>
    </location>
</feature>
<name>U1GI73_ENDPU</name>
<dbReference type="OMA" id="RFINYYR"/>
<feature type="compositionally biased region" description="Acidic residues" evidence="3">
    <location>
        <begin position="87"/>
        <end position="101"/>
    </location>
</feature>
<dbReference type="GO" id="GO:0005669">
    <property type="term" value="C:transcription factor TFIID complex"/>
    <property type="evidence" value="ECO:0007669"/>
    <property type="project" value="EnsemblFungi"/>
</dbReference>
<reference evidence="6" key="1">
    <citation type="journal article" date="2014" name="BMC Genomics">
        <title>Genome characteristics reveal the impact of lichenization on lichen-forming fungus Endocarpon pusillum Hedwig (Verrucariales, Ascomycota).</title>
        <authorList>
            <person name="Wang Y.-Y."/>
            <person name="Liu B."/>
            <person name="Zhang X.-Y."/>
            <person name="Zhou Q.-M."/>
            <person name="Zhang T."/>
            <person name="Li H."/>
            <person name="Yu Y.-F."/>
            <person name="Zhang X.-L."/>
            <person name="Hao X.-Y."/>
            <person name="Wang M."/>
            <person name="Wang L."/>
            <person name="Wei J.-C."/>
        </authorList>
    </citation>
    <scope>NUCLEOTIDE SEQUENCE [LARGE SCALE GENOMIC DNA]</scope>
    <source>
        <strain evidence="6">Z07020 / HMAS-L-300199</strain>
    </source>
</reference>
<dbReference type="PANTHER" id="PTHR13900">
    <property type="entry name" value="TRANSCRIPTION INITIATION FACTOR TFIID"/>
    <property type="match status" value="1"/>
</dbReference>
<evidence type="ECO:0000256" key="2">
    <source>
        <dbReference type="ARBA" id="ARBA00023242"/>
    </source>
</evidence>
<feature type="compositionally biased region" description="Polar residues" evidence="3">
    <location>
        <begin position="1070"/>
        <end position="1081"/>
    </location>
</feature>
<dbReference type="Pfam" id="PF12157">
    <property type="entry name" value="DUF3591"/>
    <property type="match status" value="1"/>
</dbReference>
<feature type="compositionally biased region" description="Basic and acidic residues" evidence="3">
    <location>
        <begin position="73"/>
        <end position="86"/>
    </location>
</feature>
<feature type="compositionally biased region" description="Polar residues" evidence="3">
    <location>
        <begin position="173"/>
        <end position="183"/>
    </location>
</feature>
<dbReference type="EMBL" id="KE721191">
    <property type="protein sequence ID" value="ERF71818.1"/>
    <property type="molecule type" value="Genomic_DNA"/>
</dbReference>
<evidence type="ECO:0000256" key="3">
    <source>
        <dbReference type="SAM" id="MobiDB-lite"/>
    </source>
</evidence>
<feature type="compositionally biased region" description="Basic and acidic residues" evidence="3">
    <location>
        <begin position="161"/>
        <end position="171"/>
    </location>
</feature>
<dbReference type="PANTHER" id="PTHR13900:SF0">
    <property type="entry name" value="TRANSCRIPTION INITIATION FACTOR TFIID SUBUNIT 1"/>
    <property type="match status" value="1"/>
</dbReference>
<keyword evidence="2" id="KW-0539">Nucleus</keyword>
<feature type="compositionally biased region" description="Acidic residues" evidence="3">
    <location>
        <begin position="117"/>
        <end position="126"/>
    </location>
</feature>
<dbReference type="RefSeq" id="XP_007802529.1">
    <property type="nucleotide sequence ID" value="XM_007804338.1"/>
</dbReference>
<evidence type="ECO:0000313" key="5">
    <source>
        <dbReference type="EMBL" id="ERF71818.1"/>
    </source>
</evidence>
<keyword evidence="6" id="KW-1185">Reference proteome</keyword>
<dbReference type="OrthoDB" id="5752at2759"/>
<feature type="compositionally biased region" description="Acidic residues" evidence="3">
    <location>
        <begin position="904"/>
        <end position="913"/>
    </location>
</feature>
<dbReference type="GO" id="GO:0016251">
    <property type="term" value="F:RNA polymerase II general transcription initiation factor activity"/>
    <property type="evidence" value="ECO:0007669"/>
    <property type="project" value="InterPro"/>
</dbReference>
<dbReference type="AlphaFoldDB" id="U1GI73"/>
<dbReference type="HOGENOM" id="CLU_000572_1_1_1"/>
<evidence type="ECO:0000313" key="6">
    <source>
        <dbReference type="Proteomes" id="UP000019373"/>
    </source>
</evidence>
<feature type="region of interest" description="Disordered" evidence="3">
    <location>
        <begin position="1111"/>
        <end position="1139"/>
    </location>
</feature>
<gene>
    <name evidence="5" type="ORF">EPUS_01733</name>
</gene>
<dbReference type="InterPro" id="IPR022591">
    <property type="entry name" value="TAF1_HAT_dom"/>
</dbReference>
<feature type="region of interest" description="Disordered" evidence="3">
    <location>
        <begin position="897"/>
        <end position="967"/>
    </location>
</feature>
<sequence length="1139" mass="127352">MAMNGHYTAASGQDDGLFEDGYLAGIADTPQDSSFMDELNEMAAIPGEDQDGGNELNDILGEGGGNIDLNTLNDEKIGGDGDKADDAQDYGDISDDDLADDEPVRSGLLSGVREEAVSNDDYDDLFGDGPSSPPTLPQDASSFPAAYQEDDGNASDLASDNEDHMRSEVDRSQLATQDTTEQTFVDPAWLEQQSLLLKAKETPEDPQLRLEHALEVCKLLFPDFSRDEIPFWNRIIKPFTAEFPRKLPPKPPKPIRPTKVHLEVQPDQKLGFNSTIISDKRYWEDYDRMVVIEDPNAHQDNDETSDDDVDIDEILPGGVTMKDLDMICADFDTLSGIAESDVDVQDVVIRNDEDADFFADEDWMDTDRPAKRRKLGMDPKDIVARYEYSMPSFDDPEHLTEKIAKKVVLDLNDPLLLTEEIDPATIRAKAELADPTKSMQNVKDLLRERFNYSNDAEYDLLKQNHQHKIRSTLGNLSIEHSTPALRLQYPYYQVKLATAQARTFHRPNLTFRPMMLAHFSKINRIKRKHQKGKKAKELYPSTKDLTFGDNSTSLLLEYSEEHPMMLSQVGMGTRIINYYRRQTKEDASRPKLDIGETAVLLPEDKSPFSIFGHIGPGQTATAVYNSMYRAPIFEHEPKPQDFLIIRSHTGQYGSHFFMRNIDHIYTVGQEFPSVTVPGPHSRVVTTASKNRLKMISYRIARRKKSQRLSVGDVTKHFPDTTDMQNRQKMKEFMTYSKEHKEWEMKPGEFIPDEEQLQQMVRPEDVCLLESMQVGQQYLYDAGFGGDDADDDDDDKEGQGQAIEQELAPWKTSKNFLNASQGKAMLTLHGDGDPSGRGEAFSFLKTSMKGGFKAIGESAMSKMEEKKELGGHSYNVARQQRSYEESIRRIWAAQKEALSSHVEPSAEEMDDNVDGPEGGGPSNVFPRASARSEATTPAPFGRRDDDSITSFSKRSTASQTRNRTLKITRKIPNSDGELVDTVHIERDAAVIKQYLKKRSARNAATRALEDVVPTGDAEQDALDKKRLALELARLERNRERRFAREKAKGITAASPSEAGGAGSPGSPSGSTIVTGKQHQGTQRKCANCGQVGHIKTNKKCAPGFSSHNFILAAAPTSRKRKASAVASMPRKRQRNTAAQR</sequence>